<evidence type="ECO:0000256" key="3">
    <source>
        <dbReference type="ARBA" id="ARBA00024303"/>
    </source>
</evidence>
<name>A0A239AC46_9PSED</name>
<dbReference type="NCBIfam" id="TIGR03837">
    <property type="entry name" value="efp_Arg_rhamno"/>
    <property type="match status" value="1"/>
</dbReference>
<reference evidence="9" key="1">
    <citation type="submission" date="2017-06" db="EMBL/GenBank/DDBJ databases">
        <authorList>
            <person name="Varghese N."/>
            <person name="Submissions S."/>
        </authorList>
    </citation>
    <scope>NUCLEOTIDE SEQUENCE [LARGE SCALE GENOMIC DNA]</scope>
    <source>
        <strain evidence="9">CIP 108523</strain>
    </source>
</reference>
<dbReference type="PIRSF" id="PIRSF015557">
    <property type="entry name" value="UCP015557"/>
    <property type="match status" value="1"/>
</dbReference>
<dbReference type="InterPro" id="IPR016633">
    <property type="entry name" value="EarP"/>
</dbReference>
<dbReference type="Proteomes" id="UP000242915">
    <property type="component" value="Unassembled WGS sequence"/>
</dbReference>
<comment type="function">
    <text evidence="3">Protein-arginine rhamnosyltransferase that catalyzes the transfer of a single rhamnose to elongation factor P (EF-P) on 'Lys-32', a modification required for EF-P-dependent rescue of polyproline stalled ribosomes.</text>
</comment>
<evidence type="ECO:0000256" key="5">
    <source>
        <dbReference type="ARBA" id="ARBA00024416"/>
    </source>
</evidence>
<keyword evidence="1" id="KW-0328">Glycosyltransferase</keyword>
<evidence type="ECO:0000256" key="6">
    <source>
        <dbReference type="ARBA" id="ARBA00030025"/>
    </source>
</evidence>
<evidence type="ECO:0000313" key="8">
    <source>
        <dbReference type="EMBL" id="SNR93119.1"/>
    </source>
</evidence>
<keyword evidence="9" id="KW-1185">Reference proteome</keyword>
<protein>
    <recommendedName>
        <fullName evidence="5">Protein-arginine rhamnosyltransferase</fullName>
    </recommendedName>
    <alternativeName>
        <fullName evidence="6">EF-P arginine rhamnosyltransferase</fullName>
    </alternativeName>
</protein>
<evidence type="ECO:0000256" key="1">
    <source>
        <dbReference type="ARBA" id="ARBA00022676"/>
    </source>
</evidence>
<accession>A0A239AC46</accession>
<evidence type="ECO:0000256" key="2">
    <source>
        <dbReference type="ARBA" id="ARBA00022679"/>
    </source>
</evidence>
<proteinExistence type="inferred from homology"/>
<sequence>MKWDIFCSVVDNFGDIGVTWRLARQLVAEHAVAVRLWVDDLSAFARICPAVDPRLDSQVQHGVAIHAWHGQWTAIEPGDVVVEGFACHLPDAYVAAMAAREPKPLWLNLEYLSAEKWVGGCHGLPSMQSNGLQKYFFFPGFTGQTGGLLRETGLMAERHAFQADAGTAARFWRELAVEPVAGARLISLFAYENAALGSWLDGLAAMQSTTQLLVPEGRILKDVERWLGGPQLRAGDCRVRGQLQVNVLPFLEQSQYDRLLWSCDFNAVRGEDSFLRAQWAGRPMLWHIYPQEEGAHWDKLDAFLQLYSQGLSAPAREALLALWRDWNGGQMMTQSWSLWQEQAEELTVHAEKWCLEQASRTDLAAALVQFQQNWI</sequence>
<evidence type="ECO:0000256" key="7">
    <source>
        <dbReference type="ARBA" id="ARBA00048472"/>
    </source>
</evidence>
<dbReference type="Pfam" id="PF10093">
    <property type="entry name" value="EarP"/>
    <property type="match status" value="1"/>
</dbReference>
<gene>
    <name evidence="8" type="ORF">SAMN05216255_1069</name>
</gene>
<dbReference type="EMBL" id="FZOG01000001">
    <property type="protein sequence ID" value="SNR93119.1"/>
    <property type="molecule type" value="Genomic_DNA"/>
</dbReference>
<evidence type="ECO:0000256" key="4">
    <source>
        <dbReference type="ARBA" id="ARBA00024346"/>
    </source>
</evidence>
<evidence type="ECO:0000313" key="9">
    <source>
        <dbReference type="Proteomes" id="UP000242915"/>
    </source>
</evidence>
<dbReference type="AlphaFoldDB" id="A0A239AC46"/>
<keyword evidence="2" id="KW-0808">Transferase</keyword>
<dbReference type="GO" id="GO:0106361">
    <property type="term" value="F:protein-arginine rhamnosyltransferase activity"/>
    <property type="evidence" value="ECO:0007669"/>
    <property type="project" value="InterPro"/>
</dbReference>
<comment type="similarity">
    <text evidence="4">Belongs to the glycosyltransferase 104 family.</text>
</comment>
<comment type="catalytic activity">
    <reaction evidence="7">
        <text>dTDP-beta-L-rhamnose + L-arginyl-[protein] = N(omega)-(alpha-L-rhamnosyl)-L-arginyl-[protein] + dTDP + H(+)</text>
        <dbReference type="Rhea" id="RHEA:66692"/>
        <dbReference type="Rhea" id="RHEA-COMP:10532"/>
        <dbReference type="Rhea" id="RHEA-COMP:17096"/>
        <dbReference type="ChEBI" id="CHEBI:15378"/>
        <dbReference type="ChEBI" id="CHEBI:29965"/>
        <dbReference type="ChEBI" id="CHEBI:57510"/>
        <dbReference type="ChEBI" id="CHEBI:58369"/>
        <dbReference type="ChEBI" id="CHEBI:167445"/>
    </reaction>
    <physiologicalReaction direction="left-to-right" evidence="7">
        <dbReference type="Rhea" id="RHEA:66693"/>
    </physiologicalReaction>
</comment>
<organism evidence="8 9">
    <name type="scientific">Pseudomonas segetis</name>
    <dbReference type="NCBI Taxonomy" id="298908"/>
    <lineage>
        <taxon>Bacteria</taxon>
        <taxon>Pseudomonadati</taxon>
        <taxon>Pseudomonadota</taxon>
        <taxon>Gammaproteobacteria</taxon>
        <taxon>Pseudomonadales</taxon>
        <taxon>Pseudomonadaceae</taxon>
        <taxon>Pseudomonas</taxon>
    </lineage>
</organism>